<dbReference type="EMBL" id="FNJN01000004">
    <property type="protein sequence ID" value="SDP07602.1"/>
    <property type="molecule type" value="Genomic_DNA"/>
</dbReference>
<accession>A0A1H0PR47</accession>
<evidence type="ECO:0000256" key="1">
    <source>
        <dbReference type="ARBA" id="ARBA00022679"/>
    </source>
</evidence>
<keyword evidence="2" id="KW-0012">Acyltransferase</keyword>
<dbReference type="SUPFAM" id="SSF55729">
    <property type="entry name" value="Acyl-CoA N-acyltransferases (Nat)"/>
    <property type="match status" value="1"/>
</dbReference>
<sequence>MDLEPCRPRDIGALTAFLEAVDLTLSGLDAPEVRLWVERDQAGAVIGSTGYELSGDGRHALIRSVAVRPETRSRGLGGALARFALARAADEGASRAWLFSRRSGPFWQGLGFAPADRDELAAALPDTYQVQLFRRTGQLSREIAWTRALTREDTGERTAPM</sequence>
<evidence type="ECO:0000256" key="2">
    <source>
        <dbReference type="ARBA" id="ARBA00023315"/>
    </source>
</evidence>
<dbReference type="RefSeq" id="WP_074695357.1">
    <property type="nucleotide sequence ID" value="NZ_FNJN01000004.1"/>
</dbReference>
<dbReference type="AlphaFoldDB" id="A0A1H0PR47"/>
<dbReference type="GO" id="GO:0016747">
    <property type="term" value="F:acyltransferase activity, transferring groups other than amino-acyl groups"/>
    <property type="evidence" value="ECO:0007669"/>
    <property type="project" value="InterPro"/>
</dbReference>
<feature type="domain" description="N-acetyltransferase" evidence="3">
    <location>
        <begin position="1"/>
        <end position="131"/>
    </location>
</feature>
<dbReference type="PANTHER" id="PTHR43877">
    <property type="entry name" value="AMINOALKYLPHOSPHONATE N-ACETYLTRANSFERASE-RELATED-RELATED"/>
    <property type="match status" value="1"/>
</dbReference>
<proteinExistence type="predicted"/>
<dbReference type="Proteomes" id="UP000186456">
    <property type="component" value="Unassembled WGS sequence"/>
</dbReference>
<dbReference type="PROSITE" id="PS51186">
    <property type="entry name" value="GNAT"/>
    <property type="match status" value="1"/>
</dbReference>
<dbReference type="Pfam" id="PF00583">
    <property type="entry name" value="Acetyltransf_1"/>
    <property type="match status" value="1"/>
</dbReference>
<protein>
    <submittedName>
        <fullName evidence="4">N-acetylglutamate synthase, GNAT family</fullName>
    </submittedName>
</protein>
<dbReference type="Gene3D" id="3.40.630.30">
    <property type="match status" value="1"/>
</dbReference>
<keyword evidence="1" id="KW-0808">Transferase</keyword>
<evidence type="ECO:0000313" key="5">
    <source>
        <dbReference type="Proteomes" id="UP000186456"/>
    </source>
</evidence>
<evidence type="ECO:0000313" key="4">
    <source>
        <dbReference type="EMBL" id="SDP07602.1"/>
    </source>
</evidence>
<organism evidence="4 5">
    <name type="scientific">Microbacterium testaceum (strain StLB037)</name>
    <dbReference type="NCBI Taxonomy" id="979556"/>
    <lineage>
        <taxon>Bacteria</taxon>
        <taxon>Bacillati</taxon>
        <taxon>Actinomycetota</taxon>
        <taxon>Actinomycetes</taxon>
        <taxon>Micrococcales</taxon>
        <taxon>Microbacteriaceae</taxon>
        <taxon>Microbacterium</taxon>
    </lineage>
</organism>
<dbReference type="InterPro" id="IPR050832">
    <property type="entry name" value="Bact_Acetyltransf"/>
</dbReference>
<reference evidence="4 5" key="1">
    <citation type="submission" date="2016-10" db="EMBL/GenBank/DDBJ databases">
        <authorList>
            <person name="de Groot N.N."/>
        </authorList>
    </citation>
    <scope>NUCLEOTIDE SEQUENCE [LARGE SCALE GENOMIC DNA]</scope>
    <source>
        <strain evidence="4 5">StLB037</strain>
    </source>
</reference>
<dbReference type="InterPro" id="IPR016181">
    <property type="entry name" value="Acyl_CoA_acyltransferase"/>
</dbReference>
<gene>
    <name evidence="4" type="ORF">SAMN04487788_1961</name>
</gene>
<name>A0A1H0PR47_MICTS</name>
<dbReference type="InterPro" id="IPR000182">
    <property type="entry name" value="GNAT_dom"/>
</dbReference>
<evidence type="ECO:0000259" key="3">
    <source>
        <dbReference type="PROSITE" id="PS51186"/>
    </source>
</evidence>